<sequence length="76" mass="8710">MHASQDVQAFQRDVALDRLSSITLQQARRKVTLVDNVTLESMNERTIEKALKQTADIFMQNLDKVSKMDMNDDRVG</sequence>
<evidence type="ECO:0000313" key="1">
    <source>
        <dbReference type="EMBL" id="EZA50944.1"/>
    </source>
</evidence>
<name>A0A026W7E0_OOCBI</name>
<keyword evidence="2" id="KW-1185">Reference proteome</keyword>
<proteinExistence type="predicted"/>
<reference evidence="1 2" key="1">
    <citation type="journal article" date="2014" name="Curr. Biol.">
        <title>The genome of the clonal raider ant Cerapachys biroi.</title>
        <authorList>
            <person name="Oxley P.R."/>
            <person name="Ji L."/>
            <person name="Fetter-Pruneda I."/>
            <person name="McKenzie S.K."/>
            <person name="Li C."/>
            <person name="Hu H."/>
            <person name="Zhang G."/>
            <person name="Kronauer D.J."/>
        </authorList>
    </citation>
    <scope>NUCLEOTIDE SEQUENCE [LARGE SCALE GENOMIC DNA]</scope>
</reference>
<dbReference type="AlphaFoldDB" id="A0A026W7E0"/>
<accession>A0A026W7E0</accession>
<gene>
    <name evidence="1" type="ORF">X777_10572</name>
</gene>
<dbReference type="Proteomes" id="UP000053097">
    <property type="component" value="Unassembled WGS sequence"/>
</dbReference>
<dbReference type="OMA" id="QTADIFM"/>
<dbReference type="OrthoDB" id="10254713at2759"/>
<organism evidence="1 2">
    <name type="scientific">Ooceraea biroi</name>
    <name type="common">Clonal raider ant</name>
    <name type="synonym">Cerapachys biroi</name>
    <dbReference type="NCBI Taxonomy" id="2015173"/>
    <lineage>
        <taxon>Eukaryota</taxon>
        <taxon>Metazoa</taxon>
        <taxon>Ecdysozoa</taxon>
        <taxon>Arthropoda</taxon>
        <taxon>Hexapoda</taxon>
        <taxon>Insecta</taxon>
        <taxon>Pterygota</taxon>
        <taxon>Neoptera</taxon>
        <taxon>Endopterygota</taxon>
        <taxon>Hymenoptera</taxon>
        <taxon>Apocrita</taxon>
        <taxon>Aculeata</taxon>
        <taxon>Formicoidea</taxon>
        <taxon>Formicidae</taxon>
        <taxon>Dorylinae</taxon>
        <taxon>Ooceraea</taxon>
    </lineage>
</organism>
<evidence type="ECO:0000313" key="2">
    <source>
        <dbReference type="Proteomes" id="UP000053097"/>
    </source>
</evidence>
<dbReference type="EMBL" id="KK107429">
    <property type="protein sequence ID" value="EZA50944.1"/>
    <property type="molecule type" value="Genomic_DNA"/>
</dbReference>
<protein>
    <submittedName>
        <fullName evidence="1">Uncharacterized protein</fullName>
    </submittedName>
</protein>